<gene>
    <name evidence="2" type="ORF">FHU33_4568</name>
</gene>
<accession>A0A543P199</accession>
<keyword evidence="3" id="KW-1185">Reference proteome</keyword>
<dbReference type="EMBL" id="VFQE01000002">
    <property type="protein sequence ID" value="TQN37895.1"/>
    <property type="molecule type" value="Genomic_DNA"/>
</dbReference>
<evidence type="ECO:0008006" key="4">
    <source>
        <dbReference type="Google" id="ProtNLM"/>
    </source>
</evidence>
<proteinExistence type="predicted"/>
<keyword evidence="1" id="KW-1133">Transmembrane helix</keyword>
<dbReference type="OrthoDB" id="5183780at2"/>
<comment type="caution">
    <text evidence="2">The sequence shown here is derived from an EMBL/GenBank/DDBJ whole genome shotgun (WGS) entry which is preliminary data.</text>
</comment>
<reference evidence="2 3" key="1">
    <citation type="submission" date="2019-06" db="EMBL/GenBank/DDBJ databases">
        <title>Sequencing the genomes of 1000 actinobacteria strains.</title>
        <authorList>
            <person name="Klenk H.-P."/>
        </authorList>
    </citation>
    <scope>NUCLEOTIDE SEQUENCE [LARGE SCALE GENOMIC DNA]</scope>
    <source>
        <strain evidence="2 3">DSM 46837</strain>
    </source>
</reference>
<evidence type="ECO:0000256" key="1">
    <source>
        <dbReference type="SAM" id="Phobius"/>
    </source>
</evidence>
<evidence type="ECO:0000313" key="3">
    <source>
        <dbReference type="Proteomes" id="UP000319865"/>
    </source>
</evidence>
<keyword evidence="1" id="KW-0472">Membrane</keyword>
<feature type="transmembrane region" description="Helical" evidence="1">
    <location>
        <begin position="165"/>
        <end position="189"/>
    </location>
</feature>
<organism evidence="2 3">
    <name type="scientific">Blastococcus colisei</name>
    <dbReference type="NCBI Taxonomy" id="1564162"/>
    <lineage>
        <taxon>Bacteria</taxon>
        <taxon>Bacillati</taxon>
        <taxon>Actinomycetota</taxon>
        <taxon>Actinomycetes</taxon>
        <taxon>Geodermatophilales</taxon>
        <taxon>Geodermatophilaceae</taxon>
        <taxon>Blastococcus</taxon>
    </lineage>
</organism>
<dbReference type="AlphaFoldDB" id="A0A543P199"/>
<sequence length="408" mass="43573">MRAAGTDAVGALRWGLRRYRWLVLACLVLGAVVAPRAEARFETPVEAESLVIAQVLDMDLVALPRYGEAVFDNGAVAEAVAARFPDIDEFDDIVPNRISLVAEQDSIVFRVVGRDVDPQIAADLANTATEAFLPALNATGVGAGLFALQSPATPPAVEEDRLGSLIAIPIGLVAGLFLALTLVSLFLIVRRPIIAAEDAEEATGVPVLGTVKVPRTRRGVYAPPEEFPGLVPVCRRLLHLSTSTLVLVSQRRDRRARAQLTAALAKVLVRVRDVRLIGPTVPELNGVRSIGTFELEEMVAELEVAAGAPPSDSNGARGTGRARITIVDSSEPLDLVQPPRLTATVLVFREGIRSAALQAAVVEHLGGSAEARLLLVKKGRWSRARPKPHVEVTEDVDPREAAMLADKS</sequence>
<evidence type="ECO:0000313" key="2">
    <source>
        <dbReference type="EMBL" id="TQN37895.1"/>
    </source>
</evidence>
<dbReference type="Proteomes" id="UP000319865">
    <property type="component" value="Unassembled WGS sequence"/>
</dbReference>
<protein>
    <recommendedName>
        <fullName evidence="4">Capsular polysaccharide biosynthesis protein</fullName>
    </recommendedName>
</protein>
<name>A0A543P199_9ACTN</name>
<keyword evidence="1" id="KW-0812">Transmembrane</keyword>
<dbReference type="RefSeq" id="WP_142027788.1">
    <property type="nucleotide sequence ID" value="NZ_VFQE01000002.1"/>
</dbReference>